<comment type="caution">
    <text evidence="7">The sequence shown here is derived from an EMBL/GenBank/DDBJ whole genome shotgun (WGS) entry which is preliminary data.</text>
</comment>
<dbReference type="GO" id="GO:0003677">
    <property type="term" value="F:DNA binding"/>
    <property type="evidence" value="ECO:0007669"/>
    <property type="project" value="UniProtKB-KW"/>
</dbReference>
<accession>A0AAD4ESN8</accession>
<dbReference type="Proteomes" id="UP001197093">
    <property type="component" value="Unassembled WGS sequence"/>
</dbReference>
<dbReference type="InterPro" id="IPR021858">
    <property type="entry name" value="Fun_TF"/>
</dbReference>
<sequence>MKLYDTTAQFYHTKNPRYSLFSVMLTVAERSPIVMHLILALAGREIDVKRRDLIEGANDEEEHKNAQLISKPKSRALHHYSTALGLMAEVVGHMRGPEAGGVDPDCILTALYLMLMYERMFGSQQGIANHLAGAAIIVRQHCADLARPRLLAREPQGGTTSDQQIAFSRTAQPGSEPQISQYSARLLVRVAFLDARATSYGIGGEVIGTLYKAMGRQVGSSAAFSLQHGFESLEQYAVTLYRNVWGESYPQTELAEDIENRPVFSLLSACLQLRYMISQLSNMLDRGEDASQQISSVHYAIQAAGEHFADVLAKADGLSIATDGSRCFVANLRFIVPYYHAVILEFLRLTAASPGLELDERQRGALRGIMNLAVQAFRHEGDKAMLRIARPLFMVALETDDVLHREWVLERFKGLANFGARFERAREFSLRTIDMQQATGRRVELQERFRISLEGII</sequence>
<name>A0AAD4ESN8_9PEZI</name>
<reference evidence="7" key="1">
    <citation type="submission" date="2023-02" db="EMBL/GenBank/DDBJ databases">
        <authorList>
            <person name="Palmer J.M."/>
        </authorList>
    </citation>
    <scope>NUCLEOTIDE SEQUENCE</scope>
    <source>
        <strain evidence="7">FW57</strain>
    </source>
</reference>
<evidence type="ECO:0000256" key="3">
    <source>
        <dbReference type="ARBA" id="ARBA00023015"/>
    </source>
</evidence>
<comment type="subcellular location">
    <subcellularLocation>
        <location evidence="1">Nucleus</location>
    </subcellularLocation>
</comment>
<evidence type="ECO:0000256" key="4">
    <source>
        <dbReference type="ARBA" id="ARBA00023125"/>
    </source>
</evidence>
<keyword evidence="2" id="KW-0862">Zinc</keyword>
<dbReference type="GO" id="GO:0005634">
    <property type="term" value="C:nucleus"/>
    <property type="evidence" value="ECO:0007669"/>
    <property type="project" value="UniProtKB-SubCell"/>
</dbReference>
<keyword evidence="8" id="KW-1185">Reference proteome</keyword>
<keyword evidence="4" id="KW-0238">DNA-binding</keyword>
<evidence type="ECO:0000313" key="8">
    <source>
        <dbReference type="Proteomes" id="UP001197093"/>
    </source>
</evidence>
<evidence type="ECO:0000256" key="6">
    <source>
        <dbReference type="ARBA" id="ARBA00023242"/>
    </source>
</evidence>
<gene>
    <name evidence="7" type="ORF">NEMBOFW57_009146</name>
</gene>
<proteinExistence type="predicted"/>
<evidence type="ECO:0000256" key="1">
    <source>
        <dbReference type="ARBA" id="ARBA00004123"/>
    </source>
</evidence>
<dbReference type="PANTHER" id="PTHR37534:SF46">
    <property type="entry name" value="ZN(II)2CYS6 TRANSCRIPTION FACTOR (EUROFUNG)"/>
    <property type="match status" value="1"/>
</dbReference>
<dbReference type="EMBL" id="JAHCVI010000004">
    <property type="protein sequence ID" value="KAG7286829.1"/>
    <property type="molecule type" value="Genomic_DNA"/>
</dbReference>
<keyword evidence="5" id="KW-0804">Transcription</keyword>
<evidence type="ECO:0000256" key="5">
    <source>
        <dbReference type="ARBA" id="ARBA00023163"/>
    </source>
</evidence>
<evidence type="ECO:0000313" key="7">
    <source>
        <dbReference type="EMBL" id="KAG7286829.1"/>
    </source>
</evidence>
<dbReference type="AlphaFoldDB" id="A0AAD4ESN8"/>
<evidence type="ECO:0000256" key="2">
    <source>
        <dbReference type="ARBA" id="ARBA00022833"/>
    </source>
</evidence>
<dbReference type="PANTHER" id="PTHR37534">
    <property type="entry name" value="TRANSCRIPTIONAL ACTIVATOR PROTEIN UGA3"/>
    <property type="match status" value="1"/>
</dbReference>
<keyword evidence="3" id="KW-0805">Transcription regulation</keyword>
<keyword evidence="6" id="KW-0539">Nucleus</keyword>
<organism evidence="7 8">
    <name type="scientific">Staphylotrichum longicolle</name>
    <dbReference type="NCBI Taxonomy" id="669026"/>
    <lineage>
        <taxon>Eukaryota</taxon>
        <taxon>Fungi</taxon>
        <taxon>Dikarya</taxon>
        <taxon>Ascomycota</taxon>
        <taxon>Pezizomycotina</taxon>
        <taxon>Sordariomycetes</taxon>
        <taxon>Sordariomycetidae</taxon>
        <taxon>Sordariales</taxon>
        <taxon>Chaetomiaceae</taxon>
        <taxon>Staphylotrichum</taxon>
    </lineage>
</organism>
<dbReference type="Pfam" id="PF11951">
    <property type="entry name" value="Fungal_trans_2"/>
    <property type="match status" value="1"/>
</dbReference>
<protein>
    <submittedName>
        <fullName evidence="7">Uncharacterized protein</fullName>
    </submittedName>
</protein>